<evidence type="ECO:0000313" key="2">
    <source>
        <dbReference type="EMBL" id="KAK2552948.1"/>
    </source>
</evidence>
<feature type="compositionally biased region" description="Acidic residues" evidence="1">
    <location>
        <begin position="161"/>
        <end position="175"/>
    </location>
</feature>
<proteinExistence type="predicted"/>
<evidence type="ECO:0000313" key="3">
    <source>
        <dbReference type="Proteomes" id="UP001249851"/>
    </source>
</evidence>
<feature type="region of interest" description="Disordered" evidence="1">
    <location>
        <begin position="153"/>
        <end position="197"/>
    </location>
</feature>
<dbReference type="AlphaFoldDB" id="A0AAD9UWW5"/>
<comment type="caution">
    <text evidence="2">The sequence shown here is derived from an EMBL/GenBank/DDBJ whole genome shotgun (WGS) entry which is preliminary data.</text>
</comment>
<reference evidence="2" key="2">
    <citation type="journal article" date="2023" name="Science">
        <title>Genomic signatures of disease resistance in endangered staghorn corals.</title>
        <authorList>
            <person name="Vollmer S.V."/>
            <person name="Selwyn J.D."/>
            <person name="Despard B.A."/>
            <person name="Roesel C.L."/>
        </authorList>
    </citation>
    <scope>NUCLEOTIDE SEQUENCE</scope>
    <source>
        <strain evidence="2">K2</strain>
    </source>
</reference>
<dbReference type="EMBL" id="JARQWQ010000082">
    <property type="protein sequence ID" value="KAK2552948.1"/>
    <property type="molecule type" value="Genomic_DNA"/>
</dbReference>
<organism evidence="2 3">
    <name type="scientific">Acropora cervicornis</name>
    <name type="common">Staghorn coral</name>
    <dbReference type="NCBI Taxonomy" id="6130"/>
    <lineage>
        <taxon>Eukaryota</taxon>
        <taxon>Metazoa</taxon>
        <taxon>Cnidaria</taxon>
        <taxon>Anthozoa</taxon>
        <taxon>Hexacorallia</taxon>
        <taxon>Scleractinia</taxon>
        <taxon>Astrocoeniina</taxon>
        <taxon>Acroporidae</taxon>
        <taxon>Acropora</taxon>
    </lineage>
</organism>
<name>A0AAD9UWW5_ACRCE</name>
<feature type="compositionally biased region" description="Polar residues" evidence="1">
    <location>
        <begin position="181"/>
        <end position="197"/>
    </location>
</feature>
<evidence type="ECO:0000256" key="1">
    <source>
        <dbReference type="SAM" id="MobiDB-lite"/>
    </source>
</evidence>
<dbReference type="Proteomes" id="UP001249851">
    <property type="component" value="Unassembled WGS sequence"/>
</dbReference>
<accession>A0AAD9UWW5</accession>
<protein>
    <submittedName>
        <fullName evidence="2">Uncharacterized protein</fullName>
    </submittedName>
</protein>
<reference evidence="2" key="1">
    <citation type="journal article" date="2023" name="G3 (Bethesda)">
        <title>Whole genome assembly and annotation of the endangered Caribbean coral Acropora cervicornis.</title>
        <authorList>
            <person name="Selwyn J.D."/>
            <person name="Vollmer S.V."/>
        </authorList>
    </citation>
    <scope>NUCLEOTIDE SEQUENCE</scope>
    <source>
        <strain evidence="2">K2</strain>
    </source>
</reference>
<sequence>MVTYERSRQWEGESRLHLQGRNNANHYIEFRKITLKEPSFDPEWIFHHPRFRRGTKAQETFPKIESSFLKSTKKVSNRVPSARVNTRGMLCDRRKREQRNSTCRYFCELLGPNLCKDCWKLAERSEAVRTHRVNSSACKLQRSQDAFSAMIASREKRVGDSESEEEILDETEDEDSVFKSPAQSRKQSSRTRSCDSGYTSRMSYVQDLCKAPSGKFCRQLTSPPTTPERTASMDKIRKKTAAKRWDVSLSQESKPIWKNNYLMTLRDRAPFKEALNSLRLPRKTRHAWRDIPVEPVLMDLKLINFTIYDGSPLNERETEQK</sequence>
<gene>
    <name evidence="2" type="ORF">P5673_025904</name>
</gene>
<keyword evidence="3" id="KW-1185">Reference proteome</keyword>